<dbReference type="PROSITE" id="PS50109">
    <property type="entry name" value="HIS_KIN"/>
    <property type="match status" value="1"/>
</dbReference>
<dbReference type="SUPFAM" id="SSF55874">
    <property type="entry name" value="ATPase domain of HSP90 chaperone/DNA topoisomerase II/histidine kinase"/>
    <property type="match status" value="1"/>
</dbReference>
<evidence type="ECO:0000256" key="1">
    <source>
        <dbReference type="ARBA" id="ARBA00000085"/>
    </source>
</evidence>
<dbReference type="GO" id="GO:0016301">
    <property type="term" value="F:kinase activity"/>
    <property type="evidence" value="ECO:0007669"/>
    <property type="project" value="UniProtKB-KW"/>
</dbReference>
<evidence type="ECO:0000313" key="11">
    <source>
        <dbReference type="Proteomes" id="UP000646484"/>
    </source>
</evidence>
<dbReference type="Gene3D" id="3.30.565.10">
    <property type="entry name" value="Histidine kinase-like ATPase, C-terminal domain"/>
    <property type="match status" value="1"/>
</dbReference>
<evidence type="ECO:0000256" key="3">
    <source>
        <dbReference type="ARBA" id="ARBA00022553"/>
    </source>
</evidence>
<dbReference type="InterPro" id="IPR036097">
    <property type="entry name" value="HisK_dim/P_sf"/>
</dbReference>
<dbReference type="SUPFAM" id="SSF47384">
    <property type="entry name" value="Homodimeric domain of signal transducing histidine kinase"/>
    <property type="match status" value="1"/>
</dbReference>
<feature type="transmembrane region" description="Helical" evidence="8">
    <location>
        <begin position="275"/>
        <end position="300"/>
    </location>
</feature>
<organism evidence="10 11">
    <name type="scientific">Butyricimonas hominis</name>
    <dbReference type="NCBI Taxonomy" id="2763032"/>
    <lineage>
        <taxon>Bacteria</taxon>
        <taxon>Pseudomonadati</taxon>
        <taxon>Bacteroidota</taxon>
        <taxon>Bacteroidia</taxon>
        <taxon>Bacteroidales</taxon>
        <taxon>Odoribacteraceae</taxon>
        <taxon>Butyricimonas</taxon>
    </lineage>
</organism>
<evidence type="ECO:0000256" key="5">
    <source>
        <dbReference type="ARBA" id="ARBA00022777"/>
    </source>
</evidence>
<gene>
    <name evidence="10" type="ORF">H8S64_00110</name>
</gene>
<comment type="catalytic activity">
    <reaction evidence="1">
        <text>ATP + protein L-histidine = ADP + protein N-phospho-L-histidine.</text>
        <dbReference type="EC" id="2.7.13.3"/>
    </reaction>
</comment>
<dbReference type="InterPro" id="IPR003661">
    <property type="entry name" value="HisK_dim/P_dom"/>
</dbReference>
<keyword evidence="3" id="KW-0597">Phosphoprotein</keyword>
<dbReference type="CDD" id="cd00075">
    <property type="entry name" value="HATPase"/>
    <property type="match status" value="1"/>
</dbReference>
<evidence type="ECO:0000259" key="9">
    <source>
        <dbReference type="PROSITE" id="PS50109"/>
    </source>
</evidence>
<feature type="domain" description="Histidine kinase" evidence="9">
    <location>
        <begin position="316"/>
        <end position="535"/>
    </location>
</feature>
<dbReference type="Pfam" id="PF02518">
    <property type="entry name" value="HATPase_c"/>
    <property type="match status" value="1"/>
</dbReference>
<name>A0ABR7CUZ9_9BACT</name>
<protein>
    <recommendedName>
        <fullName evidence="2">histidine kinase</fullName>
        <ecNumber evidence="2">2.7.13.3</ecNumber>
    </recommendedName>
</protein>
<evidence type="ECO:0000256" key="2">
    <source>
        <dbReference type="ARBA" id="ARBA00012438"/>
    </source>
</evidence>
<dbReference type="PANTHER" id="PTHR43711:SF1">
    <property type="entry name" value="HISTIDINE KINASE 1"/>
    <property type="match status" value="1"/>
</dbReference>
<keyword evidence="8" id="KW-0812">Transmembrane</keyword>
<keyword evidence="7" id="KW-0175">Coiled coil</keyword>
<keyword evidence="6" id="KW-0902">Two-component regulatory system</keyword>
<evidence type="ECO:0000256" key="8">
    <source>
        <dbReference type="SAM" id="Phobius"/>
    </source>
</evidence>
<dbReference type="RefSeq" id="WP_186974506.1">
    <property type="nucleotide sequence ID" value="NZ_JACOOH010000001.1"/>
</dbReference>
<keyword evidence="4" id="KW-0808">Transferase</keyword>
<dbReference type="EMBL" id="JACOOH010000001">
    <property type="protein sequence ID" value="MBC5619493.1"/>
    <property type="molecule type" value="Genomic_DNA"/>
</dbReference>
<feature type="coiled-coil region" evidence="7">
    <location>
        <begin position="64"/>
        <end position="91"/>
    </location>
</feature>
<dbReference type="Proteomes" id="UP000646484">
    <property type="component" value="Unassembled WGS sequence"/>
</dbReference>
<comment type="caution">
    <text evidence="10">The sequence shown here is derived from an EMBL/GenBank/DDBJ whole genome shotgun (WGS) entry which is preliminary data.</text>
</comment>
<dbReference type="InterPro" id="IPR005467">
    <property type="entry name" value="His_kinase_dom"/>
</dbReference>
<evidence type="ECO:0000256" key="7">
    <source>
        <dbReference type="SAM" id="Coils"/>
    </source>
</evidence>
<dbReference type="EC" id="2.7.13.3" evidence="2"/>
<dbReference type="Gene3D" id="1.10.287.130">
    <property type="match status" value="1"/>
</dbReference>
<accession>A0ABR7CUZ9</accession>
<dbReference type="InterPro" id="IPR003594">
    <property type="entry name" value="HATPase_dom"/>
</dbReference>
<dbReference type="Pfam" id="PF00512">
    <property type="entry name" value="HisKA"/>
    <property type="match status" value="1"/>
</dbReference>
<feature type="transmembrane region" description="Helical" evidence="8">
    <location>
        <begin position="7"/>
        <end position="28"/>
    </location>
</feature>
<evidence type="ECO:0000313" key="10">
    <source>
        <dbReference type="EMBL" id="MBC5619493.1"/>
    </source>
</evidence>
<dbReference type="PANTHER" id="PTHR43711">
    <property type="entry name" value="TWO-COMPONENT HISTIDINE KINASE"/>
    <property type="match status" value="1"/>
</dbReference>
<dbReference type="InterPro" id="IPR004358">
    <property type="entry name" value="Sig_transdc_His_kin-like_C"/>
</dbReference>
<dbReference type="PRINTS" id="PR00344">
    <property type="entry name" value="BCTRLSENSOR"/>
</dbReference>
<evidence type="ECO:0000256" key="6">
    <source>
        <dbReference type="ARBA" id="ARBA00023012"/>
    </source>
</evidence>
<reference evidence="10 11" key="1">
    <citation type="submission" date="2020-08" db="EMBL/GenBank/DDBJ databases">
        <title>Genome public.</title>
        <authorList>
            <person name="Liu C."/>
            <person name="Sun Q."/>
        </authorList>
    </citation>
    <scope>NUCLEOTIDE SEQUENCE [LARGE SCALE GENOMIC DNA]</scope>
    <source>
        <strain evidence="10 11">NSJ-56</strain>
    </source>
</reference>
<dbReference type="CDD" id="cd00082">
    <property type="entry name" value="HisKA"/>
    <property type="match status" value="1"/>
</dbReference>
<keyword evidence="5 10" id="KW-0418">Kinase</keyword>
<dbReference type="SMART" id="SM00388">
    <property type="entry name" value="HisKA"/>
    <property type="match status" value="1"/>
</dbReference>
<keyword evidence="8" id="KW-1133">Transmembrane helix</keyword>
<dbReference type="InterPro" id="IPR050736">
    <property type="entry name" value="Sensor_HK_Regulatory"/>
</dbReference>
<sequence>MIKKIIIRILSIVMLIAFIAVVSVQWIWMKYSMREGEARFTSKVYDVLGKAVSLVDQVSERKLYQEVKEQYNILEEQIAATDQMLDSLEKGKEQRLRTNSASVSIEMQQANGQVTIRHMSVGYQDPLEEYSRYLQEISRSIREVTDRSFPHQLIKSEEEEVKQQTDSLDGQRLSDMIRKVVIRYMKEEDPHNADVAKRLEGVDLDIYLKDEMASTGIKNHFKWKVMKGEELLKYIKEHGKKGFYYTDLFPNDQIKKDANLCIMFDTKDSLFYNNIGWMFIASGFCIIGLMSVFIITIVVIMRQQKLSVIKNDFINNMTHEFKTPLATISLATAAIEKEKVLNDKNQLLKFNSMIRNENERMNKYVERILLQAKLDRREVHLKKVNVNLNVLVDETVEHFRLQVEERGGVIKADLDPEGYVMQADEIHMLNVVCNLVDNAIKYSHDSLNIYIFTKREGNRFIIGVRDTGIGIPKEAQDKVFKRFYRVPSGNVHNVKGFGLGLSYARSIVELHGGEIHLTSKKNKGTLVEIIFKMEN</sequence>
<keyword evidence="11" id="KW-1185">Reference proteome</keyword>
<dbReference type="InterPro" id="IPR036890">
    <property type="entry name" value="HATPase_C_sf"/>
</dbReference>
<evidence type="ECO:0000256" key="4">
    <source>
        <dbReference type="ARBA" id="ARBA00022679"/>
    </source>
</evidence>
<dbReference type="SMART" id="SM00387">
    <property type="entry name" value="HATPase_c"/>
    <property type="match status" value="1"/>
</dbReference>
<keyword evidence="8" id="KW-0472">Membrane</keyword>
<proteinExistence type="predicted"/>